<dbReference type="SMART" id="SM00679">
    <property type="entry name" value="CTNS"/>
    <property type="match status" value="2"/>
</dbReference>
<dbReference type="PANTHER" id="PTHR13131">
    <property type="entry name" value="CYSTINOSIN"/>
    <property type="match status" value="1"/>
</dbReference>
<accession>A0A1S3IIF7</accession>
<evidence type="ECO:0000256" key="2">
    <source>
        <dbReference type="ARBA" id="ARBA00006855"/>
    </source>
</evidence>
<evidence type="ECO:0000256" key="9">
    <source>
        <dbReference type="ARBA" id="ARBA00048473"/>
    </source>
</evidence>
<evidence type="ECO:0000256" key="4">
    <source>
        <dbReference type="ARBA" id="ARBA00022692"/>
    </source>
</evidence>
<evidence type="ECO:0000256" key="10">
    <source>
        <dbReference type="ARBA" id="ARBA00074957"/>
    </source>
</evidence>
<dbReference type="Proteomes" id="UP000085678">
    <property type="component" value="Unplaced"/>
</dbReference>
<evidence type="ECO:0000256" key="3">
    <source>
        <dbReference type="ARBA" id="ARBA00022448"/>
    </source>
</evidence>
<evidence type="ECO:0000256" key="11">
    <source>
        <dbReference type="SAM" id="Phobius"/>
    </source>
</evidence>
<evidence type="ECO:0000256" key="6">
    <source>
        <dbReference type="ARBA" id="ARBA00022989"/>
    </source>
</evidence>
<feature type="transmembrane region" description="Helical" evidence="11">
    <location>
        <begin position="138"/>
        <end position="159"/>
    </location>
</feature>
<feature type="transmembrane region" description="Helical" evidence="11">
    <location>
        <begin position="316"/>
        <end position="337"/>
    </location>
</feature>
<dbReference type="RefSeq" id="XP_013397284.1">
    <property type="nucleotide sequence ID" value="XM_013541830.2"/>
</dbReference>
<dbReference type="GO" id="GO:0015184">
    <property type="term" value="F:L-cystine transmembrane transporter activity"/>
    <property type="evidence" value="ECO:0007669"/>
    <property type="project" value="TreeGrafter"/>
</dbReference>
<dbReference type="OrthoDB" id="75720at2759"/>
<gene>
    <name evidence="13" type="primary">LOC106164046</name>
</gene>
<dbReference type="NCBIfam" id="TIGR00951">
    <property type="entry name" value="2A43"/>
    <property type="match status" value="1"/>
</dbReference>
<comment type="subcellular location">
    <subcellularLocation>
        <location evidence="1">Lysosome membrane</location>
        <topology evidence="1">Multi-pass membrane protein</topology>
    </subcellularLocation>
</comment>
<keyword evidence="7 11" id="KW-0472">Membrane</keyword>
<dbReference type="STRING" id="7574.A0A1S3IIF7"/>
<evidence type="ECO:0000256" key="7">
    <source>
        <dbReference type="ARBA" id="ARBA00023136"/>
    </source>
</evidence>
<dbReference type="GO" id="GO:0005765">
    <property type="term" value="C:lysosomal membrane"/>
    <property type="evidence" value="ECO:0007669"/>
    <property type="project" value="UniProtKB-SubCell"/>
</dbReference>
<sequence>MANLVDLQCSLVVIATCIVGIHCWHTGPVRKPIALTFSEGKVQLEVHSSEKVYLNLSEPAHRDFQIYFTYLEDKQPLEYQSVEIIKPLSNITFIANISEAKQLNITGVNPGKLVLGIRSLDVSVTSQGIHISVVYSKYLVIINQVIGWLYFASWSISFYTQIYTNWRRKSVVGFSFDFLAYNFIGHLSYLFFNVCVYWDANVQSEYFVSHPRGEIPVQDNDVAFSIHAVTLTSLQIVQCLIYERGGQRVSWLCVGLVTGSILFSIGGLVLSITSVIQWLTYLYFFSYIKIGVNLIKSVPQAVLNYRRKSCEGFNIFSVWFDIIGGVLSILQMVMVSFNNDDWDEIFADPTKFGLGLLTIIFDMIFIVQRYILYRNSVPYVVINDNTPPVVKEGKAVEPL</sequence>
<evidence type="ECO:0000313" key="12">
    <source>
        <dbReference type="Proteomes" id="UP000085678"/>
    </source>
</evidence>
<evidence type="ECO:0000256" key="8">
    <source>
        <dbReference type="ARBA" id="ARBA00023228"/>
    </source>
</evidence>
<keyword evidence="4 11" id="KW-0812">Transmembrane</keyword>
<evidence type="ECO:0000313" key="13">
    <source>
        <dbReference type="RefSeq" id="XP_013397284.1"/>
    </source>
</evidence>
<keyword evidence="5" id="KW-0677">Repeat</keyword>
<keyword evidence="3" id="KW-0813">Transport</keyword>
<evidence type="ECO:0000256" key="1">
    <source>
        <dbReference type="ARBA" id="ARBA00004155"/>
    </source>
</evidence>
<protein>
    <recommendedName>
        <fullName evidence="10">Cystinosin homolog</fullName>
    </recommendedName>
</protein>
<dbReference type="Gene3D" id="1.20.1280.290">
    <property type="match status" value="2"/>
</dbReference>
<dbReference type="FunFam" id="1.20.1280.290:FF:000018">
    <property type="entry name" value="Cystinosin homolog"/>
    <property type="match status" value="1"/>
</dbReference>
<dbReference type="AlphaFoldDB" id="A0A1S3IIF7"/>
<dbReference type="InterPro" id="IPR006603">
    <property type="entry name" value="PQ-loop_rpt"/>
</dbReference>
<keyword evidence="8" id="KW-0458">Lysosome</keyword>
<name>A0A1S3IIF7_LINAN</name>
<proteinExistence type="inferred from homology"/>
<comment type="catalytic activity">
    <reaction evidence="9">
        <text>L-cystine(out) + H(+)(out) = L-cystine(in) + H(+)(in)</text>
        <dbReference type="Rhea" id="RHEA:66172"/>
        <dbReference type="ChEBI" id="CHEBI:15378"/>
        <dbReference type="ChEBI" id="CHEBI:35491"/>
    </reaction>
    <physiologicalReaction direction="left-to-right" evidence="9">
        <dbReference type="Rhea" id="RHEA:66173"/>
    </physiologicalReaction>
</comment>
<feature type="transmembrane region" description="Helical" evidence="11">
    <location>
        <begin position="249"/>
        <end position="272"/>
    </location>
</feature>
<dbReference type="PANTHER" id="PTHR13131:SF5">
    <property type="entry name" value="CYSTINOSIN"/>
    <property type="match status" value="1"/>
</dbReference>
<feature type="transmembrane region" description="Helical" evidence="11">
    <location>
        <begin position="171"/>
        <end position="192"/>
    </location>
</feature>
<dbReference type="OMA" id="WNIVANI"/>
<feature type="transmembrane region" description="Helical" evidence="11">
    <location>
        <begin position="352"/>
        <end position="372"/>
    </location>
</feature>
<keyword evidence="12" id="KW-1185">Reference proteome</keyword>
<organism evidence="12 13">
    <name type="scientific">Lingula anatina</name>
    <name type="common">Brachiopod</name>
    <name type="synonym">Lingula unguis</name>
    <dbReference type="NCBI Taxonomy" id="7574"/>
    <lineage>
        <taxon>Eukaryota</taxon>
        <taxon>Metazoa</taxon>
        <taxon>Spiralia</taxon>
        <taxon>Lophotrochozoa</taxon>
        <taxon>Brachiopoda</taxon>
        <taxon>Linguliformea</taxon>
        <taxon>Lingulata</taxon>
        <taxon>Lingulida</taxon>
        <taxon>Linguloidea</taxon>
        <taxon>Lingulidae</taxon>
        <taxon>Lingula</taxon>
    </lineage>
</organism>
<reference evidence="13" key="1">
    <citation type="submission" date="2025-08" db="UniProtKB">
        <authorList>
            <consortium name="RefSeq"/>
        </authorList>
    </citation>
    <scope>IDENTIFICATION</scope>
    <source>
        <tissue evidence="13">Gonads</tissue>
    </source>
</reference>
<dbReference type="KEGG" id="lak:106164046"/>
<dbReference type="Pfam" id="PF04193">
    <property type="entry name" value="PQ-loop"/>
    <property type="match status" value="2"/>
</dbReference>
<evidence type="ECO:0000256" key="5">
    <source>
        <dbReference type="ARBA" id="ARBA00022737"/>
    </source>
</evidence>
<comment type="similarity">
    <text evidence="2">Belongs to the cystinosin family.</text>
</comment>
<keyword evidence="6 11" id="KW-1133">Transmembrane helix</keyword>
<dbReference type="InParanoid" id="A0A1S3IIF7"/>
<dbReference type="GeneID" id="106164046"/>
<dbReference type="InterPro" id="IPR005282">
    <property type="entry name" value="LC_transporter"/>
</dbReference>
<feature type="transmembrane region" description="Helical" evidence="11">
    <location>
        <begin position="278"/>
        <end position="295"/>
    </location>
</feature>